<evidence type="ECO:0000313" key="3">
    <source>
        <dbReference type="Proteomes" id="UP001354971"/>
    </source>
</evidence>
<reference evidence="2 3" key="1">
    <citation type="submission" date="2024-01" db="EMBL/GenBank/DDBJ databases">
        <title>Hyphobacterium bacterium isolated from marine sediment.</title>
        <authorList>
            <person name="Zhao S."/>
        </authorList>
    </citation>
    <scope>NUCLEOTIDE SEQUENCE [LARGE SCALE GENOMIC DNA]</scope>
    <source>
        <strain evidence="3">HN65</strain>
    </source>
</reference>
<dbReference type="InterPro" id="IPR021457">
    <property type="entry name" value="DUF3108"/>
</dbReference>
<proteinExistence type="predicted"/>
<dbReference type="Pfam" id="PF11306">
    <property type="entry name" value="DUF3108"/>
    <property type="match status" value="1"/>
</dbReference>
<evidence type="ECO:0000313" key="2">
    <source>
        <dbReference type="EMBL" id="MEE2526046.1"/>
    </source>
</evidence>
<evidence type="ECO:0000256" key="1">
    <source>
        <dbReference type="SAM" id="SignalP"/>
    </source>
</evidence>
<gene>
    <name evidence="2" type="ORF">V0U79_06685</name>
</gene>
<sequence length="270" mass="28486">MLVTGLAASALLLSSSALADNADMASMAAPPPLAISVNYSGSVLIFRVANITLSGEIADENYGANARFTTAGLAALFSDADIEASITGYADGALRPWRYEHFNHSSGSGRTVGINFPDGVATADVNPPFGSMGEPPANEEQRDGAVDPISALLRLGLRQTSDPSDVCSGRIPVFDGKARYDLRLEVAGGNTLRTRAYRGETIRCHAFYEPIAGYDPEDMPTESDIAEPVVLWLAPFADGAIHLPVRIRTNSGFGAITIEARSISVDPVAE</sequence>
<feature type="signal peptide" evidence="1">
    <location>
        <begin position="1"/>
        <end position="19"/>
    </location>
</feature>
<keyword evidence="3" id="KW-1185">Reference proteome</keyword>
<comment type="caution">
    <text evidence="2">The sequence shown here is derived from an EMBL/GenBank/DDBJ whole genome shotgun (WGS) entry which is preliminary data.</text>
</comment>
<organism evidence="2 3">
    <name type="scientific">Hyphobacterium lacteum</name>
    <dbReference type="NCBI Taxonomy" id="3116575"/>
    <lineage>
        <taxon>Bacteria</taxon>
        <taxon>Pseudomonadati</taxon>
        <taxon>Pseudomonadota</taxon>
        <taxon>Alphaproteobacteria</taxon>
        <taxon>Maricaulales</taxon>
        <taxon>Maricaulaceae</taxon>
        <taxon>Hyphobacterium</taxon>
    </lineage>
</organism>
<dbReference type="RefSeq" id="WP_330198705.1">
    <property type="nucleotide sequence ID" value="NZ_JAZDRP010000003.1"/>
</dbReference>
<dbReference type="Proteomes" id="UP001354971">
    <property type="component" value="Unassembled WGS sequence"/>
</dbReference>
<dbReference type="EMBL" id="JAZDRP010000003">
    <property type="protein sequence ID" value="MEE2526046.1"/>
    <property type="molecule type" value="Genomic_DNA"/>
</dbReference>
<name>A0ABU7LQ52_9PROT</name>
<feature type="chain" id="PRO_5047535146" evidence="1">
    <location>
        <begin position="20"/>
        <end position="270"/>
    </location>
</feature>
<accession>A0ABU7LQ52</accession>
<protein>
    <submittedName>
        <fullName evidence="2">DUF3108 domain-containing protein</fullName>
    </submittedName>
</protein>
<keyword evidence="1" id="KW-0732">Signal</keyword>